<accession>A0A1D1VT37</accession>
<organism evidence="1 2">
    <name type="scientific">Ramazzottius varieornatus</name>
    <name type="common">Water bear</name>
    <name type="synonym">Tardigrade</name>
    <dbReference type="NCBI Taxonomy" id="947166"/>
    <lineage>
        <taxon>Eukaryota</taxon>
        <taxon>Metazoa</taxon>
        <taxon>Ecdysozoa</taxon>
        <taxon>Tardigrada</taxon>
        <taxon>Eutardigrada</taxon>
        <taxon>Parachela</taxon>
        <taxon>Hypsibioidea</taxon>
        <taxon>Ramazzottiidae</taxon>
        <taxon>Ramazzottius</taxon>
    </lineage>
</organism>
<protein>
    <submittedName>
        <fullName evidence="1">Uncharacterized protein</fullName>
    </submittedName>
</protein>
<dbReference type="Proteomes" id="UP000186922">
    <property type="component" value="Unassembled WGS sequence"/>
</dbReference>
<evidence type="ECO:0000313" key="2">
    <source>
        <dbReference type="Proteomes" id="UP000186922"/>
    </source>
</evidence>
<keyword evidence="2" id="KW-1185">Reference proteome</keyword>
<sequence>MEQLYAFVVEYLTPLPETFGLFVEYVLQSPARKTFHETRVVYDEDKLKRRLEEFFIGYAWEKGRFGSYGFDERLRKWHGIFSG</sequence>
<proteinExistence type="predicted"/>
<dbReference type="EMBL" id="BDGG01000010">
    <property type="protein sequence ID" value="GAV04131.1"/>
    <property type="molecule type" value="Genomic_DNA"/>
</dbReference>
<evidence type="ECO:0000313" key="1">
    <source>
        <dbReference type="EMBL" id="GAV04131.1"/>
    </source>
</evidence>
<dbReference type="AlphaFoldDB" id="A0A1D1VT37"/>
<name>A0A1D1VT37_RAMVA</name>
<reference evidence="1 2" key="1">
    <citation type="journal article" date="2016" name="Nat. Commun.">
        <title>Extremotolerant tardigrade genome and improved radiotolerance of human cultured cells by tardigrade-unique protein.</title>
        <authorList>
            <person name="Hashimoto T."/>
            <person name="Horikawa D.D."/>
            <person name="Saito Y."/>
            <person name="Kuwahara H."/>
            <person name="Kozuka-Hata H."/>
            <person name="Shin-I T."/>
            <person name="Minakuchi Y."/>
            <person name="Ohishi K."/>
            <person name="Motoyama A."/>
            <person name="Aizu T."/>
            <person name="Enomoto A."/>
            <person name="Kondo K."/>
            <person name="Tanaka S."/>
            <person name="Hara Y."/>
            <person name="Koshikawa S."/>
            <person name="Sagara H."/>
            <person name="Miura T."/>
            <person name="Yokobori S."/>
            <person name="Miyagawa K."/>
            <person name="Suzuki Y."/>
            <person name="Kubo T."/>
            <person name="Oyama M."/>
            <person name="Kohara Y."/>
            <person name="Fujiyama A."/>
            <person name="Arakawa K."/>
            <person name="Katayama T."/>
            <person name="Toyoda A."/>
            <person name="Kunieda T."/>
        </authorList>
    </citation>
    <scope>NUCLEOTIDE SEQUENCE [LARGE SCALE GENOMIC DNA]</scope>
    <source>
        <strain evidence="1 2">YOKOZUNA-1</strain>
    </source>
</reference>
<comment type="caution">
    <text evidence="1">The sequence shown here is derived from an EMBL/GenBank/DDBJ whole genome shotgun (WGS) entry which is preliminary data.</text>
</comment>
<gene>
    <name evidence="1" type="primary">RvY_14458-1</name>
    <name evidence="1" type="synonym">RvY_14458.1</name>
    <name evidence="1" type="ORF">RvY_14458</name>
</gene>